<dbReference type="PROSITE" id="PS50164">
    <property type="entry name" value="GIY_YIG"/>
    <property type="match status" value="1"/>
</dbReference>
<dbReference type="PANTHER" id="PTHR34477">
    <property type="entry name" value="UPF0213 PROTEIN YHBQ"/>
    <property type="match status" value="1"/>
</dbReference>
<dbReference type="Gene3D" id="3.40.1440.10">
    <property type="entry name" value="GIY-YIG endonuclease"/>
    <property type="match status" value="1"/>
</dbReference>
<dbReference type="EMBL" id="WKPI01000034">
    <property type="protein sequence ID" value="MSC34423.1"/>
    <property type="molecule type" value="Genomic_DNA"/>
</dbReference>
<organism evidence="3 5">
    <name type="scientific">Holdemania massiliensis</name>
    <dbReference type="NCBI Taxonomy" id="1468449"/>
    <lineage>
        <taxon>Bacteria</taxon>
        <taxon>Bacillati</taxon>
        <taxon>Bacillota</taxon>
        <taxon>Erysipelotrichia</taxon>
        <taxon>Erysipelotrichales</taxon>
        <taxon>Erysipelotrichaceae</taxon>
        <taxon>Holdemania</taxon>
    </lineage>
</organism>
<comment type="caution">
    <text evidence="3">The sequence shown here is derived from an EMBL/GenBank/DDBJ whole genome shotgun (WGS) entry which is preliminary data.</text>
</comment>
<proteinExistence type="inferred from homology"/>
<dbReference type="Proteomes" id="UP000480929">
    <property type="component" value="Unassembled WGS sequence"/>
</dbReference>
<evidence type="ECO:0000256" key="1">
    <source>
        <dbReference type="ARBA" id="ARBA00007435"/>
    </source>
</evidence>
<dbReference type="RefSeq" id="WP_154240050.1">
    <property type="nucleotide sequence ID" value="NZ_WKPI01000034.1"/>
</dbReference>
<dbReference type="Proteomes" id="UP000433575">
    <property type="component" value="Unassembled WGS sequence"/>
</dbReference>
<name>A0A6N7S9X8_9FIRM</name>
<dbReference type="OrthoDB" id="9807770at2"/>
<keyword evidence="6" id="KW-1185">Reference proteome</keyword>
<evidence type="ECO:0000259" key="2">
    <source>
        <dbReference type="PROSITE" id="PS50164"/>
    </source>
</evidence>
<dbReference type="AlphaFoldDB" id="A0A6N7S9X8"/>
<evidence type="ECO:0000313" key="5">
    <source>
        <dbReference type="Proteomes" id="UP000433575"/>
    </source>
</evidence>
<evidence type="ECO:0000313" key="6">
    <source>
        <dbReference type="Proteomes" id="UP000480929"/>
    </source>
</evidence>
<dbReference type="InterPro" id="IPR035901">
    <property type="entry name" value="GIY-YIG_endonuc_sf"/>
</dbReference>
<evidence type="ECO:0000313" key="4">
    <source>
        <dbReference type="EMBL" id="MSC34423.1"/>
    </source>
</evidence>
<dbReference type="InterPro" id="IPR050190">
    <property type="entry name" value="UPF0213_domain"/>
</dbReference>
<sequence>MMKAWVYILECQDGSYYTGWTWNVQKRFAAHCAGRGAKYTRSHPPLRIAYVKVFEDKSTALKQEAAIKKLTHAQKTLLIAQTKLDLFESDHPGAQN</sequence>
<dbReference type="InterPro" id="IPR000305">
    <property type="entry name" value="GIY-YIG_endonuc"/>
</dbReference>
<dbReference type="CDD" id="cd10456">
    <property type="entry name" value="GIY-YIG_UPF0213"/>
    <property type="match status" value="1"/>
</dbReference>
<comment type="similarity">
    <text evidence="1">Belongs to the UPF0213 family.</text>
</comment>
<feature type="domain" description="GIY-YIG" evidence="2">
    <location>
        <begin position="2"/>
        <end position="78"/>
    </location>
</feature>
<dbReference type="PANTHER" id="PTHR34477:SF1">
    <property type="entry name" value="UPF0213 PROTEIN YHBQ"/>
    <property type="match status" value="1"/>
</dbReference>
<protein>
    <submittedName>
        <fullName evidence="3">GIY-YIG nuclease family protein</fullName>
    </submittedName>
</protein>
<dbReference type="SUPFAM" id="SSF82771">
    <property type="entry name" value="GIY-YIG endonuclease"/>
    <property type="match status" value="1"/>
</dbReference>
<gene>
    <name evidence="4" type="ORF">GKD88_14955</name>
    <name evidence="3" type="ORF">GKE08_15285</name>
</gene>
<evidence type="ECO:0000313" key="3">
    <source>
        <dbReference type="EMBL" id="MSA90693.1"/>
    </source>
</evidence>
<dbReference type="EMBL" id="WKPJ01000032">
    <property type="protein sequence ID" value="MSA90693.1"/>
    <property type="molecule type" value="Genomic_DNA"/>
</dbReference>
<accession>A0A6N7S9X8</accession>
<dbReference type="Pfam" id="PF01541">
    <property type="entry name" value="GIY-YIG"/>
    <property type="match status" value="1"/>
</dbReference>
<reference evidence="5 6" key="1">
    <citation type="journal article" date="2019" name="Nat. Med.">
        <title>A library of human gut bacterial isolates paired with longitudinal multiomics data enables mechanistic microbiome research.</title>
        <authorList>
            <person name="Poyet M."/>
            <person name="Groussin M."/>
            <person name="Gibbons S.M."/>
            <person name="Avila-Pacheco J."/>
            <person name="Jiang X."/>
            <person name="Kearney S.M."/>
            <person name="Perrotta A.R."/>
            <person name="Berdy B."/>
            <person name="Zhao S."/>
            <person name="Lieberman T.D."/>
            <person name="Swanson P.K."/>
            <person name="Smith M."/>
            <person name="Roesemann S."/>
            <person name="Alexander J.E."/>
            <person name="Rich S.A."/>
            <person name="Livny J."/>
            <person name="Vlamakis H."/>
            <person name="Clish C."/>
            <person name="Bullock K."/>
            <person name="Deik A."/>
            <person name="Scott J."/>
            <person name="Pierce K.A."/>
            <person name="Xavier R.J."/>
            <person name="Alm E.J."/>
        </authorList>
    </citation>
    <scope>NUCLEOTIDE SEQUENCE [LARGE SCALE GENOMIC DNA]</scope>
    <source>
        <strain evidence="3 5">BIOML-A4</strain>
        <strain evidence="4 6">BIOML-A5</strain>
    </source>
</reference>